<comment type="caution">
    <text evidence="2">The sequence shown here is derived from an EMBL/GenBank/DDBJ whole genome shotgun (WGS) entry which is preliminary data.</text>
</comment>
<dbReference type="InterPro" id="IPR013103">
    <property type="entry name" value="RVT_2"/>
</dbReference>
<dbReference type="CDD" id="cd09272">
    <property type="entry name" value="RNase_HI_RT_Ty1"/>
    <property type="match status" value="1"/>
</dbReference>
<proteinExistence type="predicted"/>
<feature type="domain" description="Reverse transcriptase Ty1/copia-type" evidence="1">
    <location>
        <begin position="32"/>
        <end position="135"/>
    </location>
</feature>
<dbReference type="SUPFAM" id="SSF56672">
    <property type="entry name" value="DNA/RNA polymerases"/>
    <property type="match status" value="1"/>
</dbReference>
<reference evidence="2" key="1">
    <citation type="submission" date="2020-06" db="EMBL/GenBank/DDBJ databases">
        <authorList>
            <person name="Li T."/>
            <person name="Hu X."/>
            <person name="Zhang T."/>
            <person name="Song X."/>
            <person name="Zhang H."/>
            <person name="Dai N."/>
            <person name="Sheng W."/>
            <person name="Hou X."/>
            <person name="Wei L."/>
        </authorList>
    </citation>
    <scope>NUCLEOTIDE SEQUENCE</scope>
    <source>
        <strain evidence="2">G01</strain>
        <tissue evidence="2">Leaf</tissue>
    </source>
</reference>
<sequence length="286" mass="32160">MVPPFSLVRYANSNGLYMGLSKPLGNGIKINLLLGYSFIQSPHENCLFIKHSTAELLIFLVYVDDVLLTGPSEHQILDVKWFLDLEFTIKDMGLAKYFLGLEIAQCVVGLSITQHKYVQNIFQDTGLTSCRPASTHLPLAVKLSSHDTAALQDPSPCRHLVGRLLHLSFTRSDIVFCAQQLCQFVHQPGQVHMDAALHLVRYMKGDAFISWKTKKQLIVARSTDEAEYRSLATTICELQWISCLLHDLRVFPPTPILVYYDNQAAIHIVANPIFHEQPSTLKLTAT</sequence>
<dbReference type="PANTHER" id="PTHR11439:SF470">
    <property type="entry name" value="CYSTEINE-RICH RLK (RECEPTOR-LIKE PROTEIN KINASE) 8"/>
    <property type="match status" value="1"/>
</dbReference>
<accession>A0AAW2J932</accession>
<dbReference type="InterPro" id="IPR043502">
    <property type="entry name" value="DNA/RNA_pol_sf"/>
</dbReference>
<name>A0AAW2J932_9LAMI</name>
<dbReference type="EMBL" id="JACGWK010001343">
    <property type="protein sequence ID" value="KAL0290617.1"/>
    <property type="molecule type" value="Genomic_DNA"/>
</dbReference>
<dbReference type="Pfam" id="PF07727">
    <property type="entry name" value="RVT_2"/>
    <property type="match status" value="1"/>
</dbReference>
<dbReference type="PANTHER" id="PTHR11439">
    <property type="entry name" value="GAG-POL-RELATED RETROTRANSPOSON"/>
    <property type="match status" value="1"/>
</dbReference>
<gene>
    <name evidence="2" type="ORF">Sangu_2565300</name>
</gene>
<protein>
    <submittedName>
        <fullName evidence="2">Retrovirus-related Pol polyprotein from transposon RE1</fullName>
    </submittedName>
</protein>
<evidence type="ECO:0000259" key="1">
    <source>
        <dbReference type="Pfam" id="PF07727"/>
    </source>
</evidence>
<dbReference type="AlphaFoldDB" id="A0AAW2J932"/>
<organism evidence="2">
    <name type="scientific">Sesamum angustifolium</name>
    <dbReference type="NCBI Taxonomy" id="2727405"/>
    <lineage>
        <taxon>Eukaryota</taxon>
        <taxon>Viridiplantae</taxon>
        <taxon>Streptophyta</taxon>
        <taxon>Embryophyta</taxon>
        <taxon>Tracheophyta</taxon>
        <taxon>Spermatophyta</taxon>
        <taxon>Magnoliopsida</taxon>
        <taxon>eudicotyledons</taxon>
        <taxon>Gunneridae</taxon>
        <taxon>Pentapetalae</taxon>
        <taxon>asterids</taxon>
        <taxon>lamiids</taxon>
        <taxon>Lamiales</taxon>
        <taxon>Pedaliaceae</taxon>
        <taxon>Sesamum</taxon>
    </lineage>
</organism>
<evidence type="ECO:0000313" key="2">
    <source>
        <dbReference type="EMBL" id="KAL0290617.1"/>
    </source>
</evidence>
<reference evidence="2" key="2">
    <citation type="journal article" date="2024" name="Plant">
        <title>Genomic evolution and insights into agronomic trait innovations of Sesamum species.</title>
        <authorList>
            <person name="Miao H."/>
            <person name="Wang L."/>
            <person name="Qu L."/>
            <person name="Liu H."/>
            <person name="Sun Y."/>
            <person name="Le M."/>
            <person name="Wang Q."/>
            <person name="Wei S."/>
            <person name="Zheng Y."/>
            <person name="Lin W."/>
            <person name="Duan Y."/>
            <person name="Cao H."/>
            <person name="Xiong S."/>
            <person name="Wang X."/>
            <person name="Wei L."/>
            <person name="Li C."/>
            <person name="Ma Q."/>
            <person name="Ju M."/>
            <person name="Zhao R."/>
            <person name="Li G."/>
            <person name="Mu C."/>
            <person name="Tian Q."/>
            <person name="Mei H."/>
            <person name="Zhang T."/>
            <person name="Gao T."/>
            <person name="Zhang H."/>
        </authorList>
    </citation>
    <scope>NUCLEOTIDE SEQUENCE</scope>
    <source>
        <strain evidence="2">G01</strain>
    </source>
</reference>